<dbReference type="InterPro" id="IPR032799">
    <property type="entry name" value="TAXi_C"/>
</dbReference>
<proteinExistence type="inferred from homology"/>
<dbReference type="InterPro" id="IPR033121">
    <property type="entry name" value="PEPTIDASE_A1"/>
</dbReference>
<evidence type="ECO:0000256" key="1">
    <source>
        <dbReference type="ARBA" id="ARBA00007447"/>
    </source>
</evidence>
<comment type="similarity">
    <text evidence="1">Belongs to the peptidase A1 family.</text>
</comment>
<dbReference type="SUPFAM" id="SSF50630">
    <property type="entry name" value="Acid proteases"/>
    <property type="match status" value="1"/>
</dbReference>
<feature type="domain" description="Peptidase A1" evidence="2">
    <location>
        <begin position="1"/>
        <end position="191"/>
    </location>
</feature>
<dbReference type="RefSeq" id="XP_022150843.1">
    <property type="nucleotide sequence ID" value="XM_022295151.1"/>
</dbReference>
<dbReference type="Pfam" id="PF14541">
    <property type="entry name" value="TAXi_C"/>
    <property type="match status" value="1"/>
</dbReference>
<accession>A0A6J1DAI7</accession>
<sequence length="197" mass="21663">MPSNGAGGTGSLRMGAGDSSTFKNVTPISYTRMIYLQGFAGYYFLNVTGISVGGVKLDVPRFGSQRDMSFIDSGTVITRLPPMIYKALKAEFEKQLAGFPRAPMLEILDTCYNFSGFKNVTIPTIQFHFEGNANLTVEKEGVFYSVRSDSSQMCLAMTSLNDEEEIGILGNYLTINQRVVYDLKGSRMGFAIEPCSF</sequence>
<dbReference type="Proteomes" id="UP000504603">
    <property type="component" value="Unplaced"/>
</dbReference>
<dbReference type="PROSITE" id="PS51767">
    <property type="entry name" value="PEPTIDASE_A1"/>
    <property type="match status" value="1"/>
</dbReference>
<evidence type="ECO:0000259" key="2">
    <source>
        <dbReference type="PROSITE" id="PS51767"/>
    </source>
</evidence>
<dbReference type="Gene3D" id="2.40.70.10">
    <property type="entry name" value="Acid Proteases"/>
    <property type="match status" value="1"/>
</dbReference>
<reference evidence="4" key="1">
    <citation type="submission" date="2025-08" db="UniProtKB">
        <authorList>
            <consortium name="RefSeq"/>
        </authorList>
    </citation>
    <scope>IDENTIFICATION</scope>
</reference>
<dbReference type="GeneID" id="111018889"/>
<dbReference type="OrthoDB" id="2747330at2759"/>
<dbReference type="InterPro" id="IPR021109">
    <property type="entry name" value="Peptidase_aspartic_dom_sf"/>
</dbReference>
<evidence type="ECO:0000313" key="4">
    <source>
        <dbReference type="RefSeq" id="XP_022150843.1"/>
    </source>
</evidence>
<gene>
    <name evidence="4" type="primary">LOC111018889</name>
</gene>
<dbReference type="PANTHER" id="PTHR13683:SF827">
    <property type="entry name" value="PEPTIDASE A1 DOMAIN-CONTAINING PROTEIN"/>
    <property type="match status" value="1"/>
</dbReference>
<protein>
    <submittedName>
        <fullName evidence="4">Aspartyl protease family protein At5g10770-like</fullName>
    </submittedName>
</protein>
<name>A0A6J1DAI7_MOMCH</name>
<organism evidence="3 4">
    <name type="scientific">Momordica charantia</name>
    <name type="common">Bitter gourd</name>
    <name type="synonym">Balsam pear</name>
    <dbReference type="NCBI Taxonomy" id="3673"/>
    <lineage>
        <taxon>Eukaryota</taxon>
        <taxon>Viridiplantae</taxon>
        <taxon>Streptophyta</taxon>
        <taxon>Embryophyta</taxon>
        <taxon>Tracheophyta</taxon>
        <taxon>Spermatophyta</taxon>
        <taxon>Magnoliopsida</taxon>
        <taxon>eudicotyledons</taxon>
        <taxon>Gunneridae</taxon>
        <taxon>Pentapetalae</taxon>
        <taxon>rosids</taxon>
        <taxon>fabids</taxon>
        <taxon>Cucurbitales</taxon>
        <taxon>Cucurbitaceae</taxon>
        <taxon>Momordiceae</taxon>
        <taxon>Momordica</taxon>
    </lineage>
</organism>
<dbReference type="GO" id="GO:0004190">
    <property type="term" value="F:aspartic-type endopeptidase activity"/>
    <property type="evidence" value="ECO:0007669"/>
    <property type="project" value="InterPro"/>
</dbReference>
<dbReference type="InterPro" id="IPR001461">
    <property type="entry name" value="Aspartic_peptidase_A1"/>
</dbReference>
<dbReference type="KEGG" id="mcha:111018889"/>
<dbReference type="PANTHER" id="PTHR13683">
    <property type="entry name" value="ASPARTYL PROTEASES"/>
    <property type="match status" value="1"/>
</dbReference>
<keyword evidence="3" id="KW-1185">Reference proteome</keyword>
<dbReference type="AlphaFoldDB" id="A0A6J1DAI7"/>
<dbReference type="GO" id="GO:0006508">
    <property type="term" value="P:proteolysis"/>
    <property type="evidence" value="ECO:0007669"/>
    <property type="project" value="InterPro"/>
</dbReference>
<evidence type="ECO:0000313" key="3">
    <source>
        <dbReference type="Proteomes" id="UP000504603"/>
    </source>
</evidence>
<dbReference type="FunFam" id="2.40.70.10:FF:000049">
    <property type="entry name" value="Aspartyl protease AED1"/>
    <property type="match status" value="1"/>
</dbReference>